<accession>A0ABY5ZLA7</accession>
<dbReference type="Proteomes" id="UP001060414">
    <property type="component" value="Chromosome"/>
</dbReference>
<dbReference type="EC" id="1.5.1.2" evidence="4 5"/>
<dbReference type="PANTHER" id="PTHR11645">
    <property type="entry name" value="PYRROLINE-5-CARBOXYLATE REDUCTASE"/>
    <property type="match status" value="1"/>
</dbReference>
<dbReference type="InterPro" id="IPR000304">
    <property type="entry name" value="Pyrroline-COOH_reductase"/>
</dbReference>
<evidence type="ECO:0000259" key="8">
    <source>
        <dbReference type="Pfam" id="PF14748"/>
    </source>
</evidence>
<dbReference type="PANTHER" id="PTHR11645:SF0">
    <property type="entry name" value="PYRROLINE-5-CARBOXYLATE REDUCTASE 3"/>
    <property type="match status" value="1"/>
</dbReference>
<comment type="catalytic activity">
    <reaction evidence="4">
        <text>L-proline + NAD(+) = (S)-1-pyrroline-5-carboxylate + NADH + 2 H(+)</text>
        <dbReference type="Rhea" id="RHEA:14105"/>
        <dbReference type="ChEBI" id="CHEBI:15378"/>
        <dbReference type="ChEBI" id="CHEBI:17388"/>
        <dbReference type="ChEBI" id="CHEBI:57540"/>
        <dbReference type="ChEBI" id="CHEBI:57945"/>
        <dbReference type="ChEBI" id="CHEBI:60039"/>
        <dbReference type="EC" id="1.5.1.2"/>
    </reaction>
</comment>
<comment type="subcellular location">
    <subcellularLocation>
        <location evidence="4">Cytoplasm</location>
    </subcellularLocation>
</comment>
<evidence type="ECO:0000256" key="6">
    <source>
        <dbReference type="RuleBase" id="RU003903"/>
    </source>
</evidence>
<keyword evidence="2 4" id="KW-0521">NADP</keyword>
<dbReference type="NCBIfam" id="TIGR00112">
    <property type="entry name" value="proC"/>
    <property type="match status" value="1"/>
</dbReference>
<dbReference type="SUPFAM" id="SSF48179">
    <property type="entry name" value="6-phosphogluconate dehydrogenase C-terminal domain-like"/>
    <property type="match status" value="1"/>
</dbReference>
<name>A0ABY5ZLA7_9BACT</name>
<keyword evidence="4" id="KW-0963">Cytoplasm</keyword>
<evidence type="ECO:0000259" key="7">
    <source>
        <dbReference type="Pfam" id="PF03807"/>
    </source>
</evidence>
<evidence type="ECO:0000313" key="10">
    <source>
        <dbReference type="Proteomes" id="UP001060414"/>
    </source>
</evidence>
<dbReference type="Pfam" id="PF03807">
    <property type="entry name" value="F420_oxidored"/>
    <property type="match status" value="1"/>
</dbReference>
<keyword evidence="3 4" id="KW-0560">Oxidoreductase</keyword>
<dbReference type="InterPro" id="IPR028939">
    <property type="entry name" value="P5C_Rdtase_cat_N"/>
</dbReference>
<keyword evidence="10" id="KW-1185">Reference proteome</keyword>
<dbReference type="InterPro" id="IPR053790">
    <property type="entry name" value="P5CR-like_CS"/>
</dbReference>
<gene>
    <name evidence="4 9" type="primary">proC</name>
    <name evidence="9" type="ORF">L9S41_00770</name>
</gene>
<keyword evidence="4 6" id="KW-0641">Proline biosynthesis</keyword>
<dbReference type="InterPro" id="IPR008927">
    <property type="entry name" value="6-PGluconate_DH-like_C_sf"/>
</dbReference>
<evidence type="ECO:0000256" key="2">
    <source>
        <dbReference type="ARBA" id="ARBA00022857"/>
    </source>
</evidence>
<comment type="pathway">
    <text evidence="4 6">Amino-acid biosynthesis; L-proline biosynthesis; L-proline from L-glutamate 5-semialdehyde: step 1/1.</text>
</comment>
<comment type="catalytic activity">
    <reaction evidence="4 6">
        <text>L-proline + NADP(+) = (S)-1-pyrroline-5-carboxylate + NADPH + 2 H(+)</text>
        <dbReference type="Rhea" id="RHEA:14109"/>
        <dbReference type="ChEBI" id="CHEBI:15378"/>
        <dbReference type="ChEBI" id="CHEBI:17388"/>
        <dbReference type="ChEBI" id="CHEBI:57783"/>
        <dbReference type="ChEBI" id="CHEBI:58349"/>
        <dbReference type="ChEBI" id="CHEBI:60039"/>
        <dbReference type="EC" id="1.5.1.2"/>
    </reaction>
</comment>
<dbReference type="InterPro" id="IPR036291">
    <property type="entry name" value="NAD(P)-bd_dom_sf"/>
</dbReference>
<dbReference type="PROSITE" id="PS00521">
    <property type="entry name" value="P5CR"/>
    <property type="match status" value="1"/>
</dbReference>
<protein>
    <recommendedName>
        <fullName evidence="4 5">Pyrroline-5-carboxylate reductase</fullName>
        <shortName evidence="4">P5C reductase</shortName>
        <shortName evidence="4">P5CR</shortName>
        <ecNumber evidence="4 5">1.5.1.2</ecNumber>
    </recommendedName>
    <alternativeName>
        <fullName evidence="4">PCA reductase</fullName>
    </alternativeName>
</protein>
<dbReference type="InterPro" id="IPR029036">
    <property type="entry name" value="P5CR_dimer"/>
</dbReference>
<reference evidence="9" key="1">
    <citation type="journal article" date="2022" name="Environ. Microbiol.">
        <title>Geoalkalibacter halelectricus SAP #1 sp. nov. possessing extracellular electron transfer and mineral#reducing capabilities from a haloalkaline environment.</title>
        <authorList>
            <person name="Yadav S."/>
            <person name="Singh R."/>
            <person name="Sundharam S.S."/>
            <person name="Chaudhary S."/>
            <person name="Krishnamurthi S."/>
            <person name="Patil S.A."/>
        </authorList>
    </citation>
    <scope>NUCLEOTIDE SEQUENCE</scope>
    <source>
        <strain evidence="9">SAP-1</strain>
    </source>
</reference>
<dbReference type="HAMAP" id="MF_01925">
    <property type="entry name" value="P5C_reductase"/>
    <property type="match status" value="1"/>
</dbReference>
<feature type="domain" description="Pyrroline-5-carboxylate reductase catalytic N-terminal" evidence="7">
    <location>
        <begin position="5"/>
        <end position="99"/>
    </location>
</feature>
<dbReference type="EMBL" id="CP092109">
    <property type="protein sequence ID" value="UWZ79947.1"/>
    <property type="molecule type" value="Genomic_DNA"/>
</dbReference>
<dbReference type="Gene3D" id="1.10.3730.10">
    <property type="entry name" value="ProC C-terminal domain-like"/>
    <property type="match status" value="1"/>
</dbReference>
<organism evidence="9 10">
    <name type="scientific">Geoalkalibacter halelectricus</name>
    <dbReference type="NCBI Taxonomy" id="2847045"/>
    <lineage>
        <taxon>Bacteria</taxon>
        <taxon>Pseudomonadati</taxon>
        <taxon>Thermodesulfobacteriota</taxon>
        <taxon>Desulfuromonadia</taxon>
        <taxon>Desulfuromonadales</taxon>
        <taxon>Geoalkalibacteraceae</taxon>
        <taxon>Geoalkalibacter</taxon>
    </lineage>
</organism>
<dbReference type="GO" id="GO:0004735">
    <property type="term" value="F:pyrroline-5-carboxylate reductase activity"/>
    <property type="evidence" value="ECO:0007669"/>
    <property type="project" value="UniProtKB-EC"/>
</dbReference>
<dbReference type="Gene3D" id="3.40.50.720">
    <property type="entry name" value="NAD(P)-binding Rossmann-like Domain"/>
    <property type="match status" value="1"/>
</dbReference>
<comment type="similarity">
    <text evidence="1 4 6">Belongs to the pyrroline-5-carboxylate reductase family.</text>
</comment>
<sequence>MQPEKIGFIGGGNMAEALIRGLTAGTFPGARILVGEPRESQRQALASAYGVEAHEDNWTVVQECDVLILAVKPQLLTDVLTPLADALSEGKLLLSILAGVSTGALEAYLGGAPRVVRVMPNTPALVGQGASALCAGRYATSEDLRLSKRLLESVGLARVVAEREMDAVTGLSGSGPAYVYTFIEALADGGVAQGLSRDTALALAAQTVAGAARMVLDTGEHPAQLRDRVCSPGGTTIAGVRALEDGGLRAALMDAVGRAARRSEELGRG</sequence>
<proteinExistence type="inferred from homology"/>
<evidence type="ECO:0000256" key="1">
    <source>
        <dbReference type="ARBA" id="ARBA00005525"/>
    </source>
</evidence>
<dbReference type="RefSeq" id="WP_260748300.1">
    <property type="nucleotide sequence ID" value="NZ_CP092109.1"/>
</dbReference>
<evidence type="ECO:0000256" key="4">
    <source>
        <dbReference type="HAMAP-Rule" id="MF_01925"/>
    </source>
</evidence>
<keyword evidence="4 6" id="KW-0028">Amino-acid biosynthesis</keyword>
<dbReference type="Pfam" id="PF14748">
    <property type="entry name" value="P5CR_dimer"/>
    <property type="match status" value="1"/>
</dbReference>
<evidence type="ECO:0000313" key="9">
    <source>
        <dbReference type="EMBL" id="UWZ79947.1"/>
    </source>
</evidence>
<dbReference type="SUPFAM" id="SSF51735">
    <property type="entry name" value="NAD(P)-binding Rossmann-fold domains"/>
    <property type="match status" value="1"/>
</dbReference>
<evidence type="ECO:0000256" key="3">
    <source>
        <dbReference type="ARBA" id="ARBA00023002"/>
    </source>
</evidence>
<feature type="domain" description="Pyrroline-5-carboxylate reductase dimerisation" evidence="8">
    <location>
        <begin position="162"/>
        <end position="266"/>
    </location>
</feature>
<comment type="function">
    <text evidence="4">Catalyzes the reduction of 1-pyrroline-5-carboxylate (PCA) to L-proline.</text>
</comment>
<evidence type="ECO:0000256" key="5">
    <source>
        <dbReference type="NCBIfam" id="TIGR00112"/>
    </source>
</evidence>
<dbReference type="PIRSF" id="PIRSF000193">
    <property type="entry name" value="Pyrrol-5-carb_rd"/>
    <property type="match status" value="1"/>
</dbReference>